<dbReference type="PANTHER" id="PTHR24106">
    <property type="entry name" value="NACHT, LRR AND CARD DOMAINS-CONTAINING"/>
    <property type="match status" value="1"/>
</dbReference>
<comment type="caution">
    <text evidence="5">The sequence shown here is derived from an EMBL/GenBank/DDBJ whole genome shotgun (WGS) entry which is preliminary data.</text>
</comment>
<gene>
    <name evidence="5" type="ORF">ACEWY4_007984</name>
</gene>
<keyword evidence="2" id="KW-0677">Repeat</keyword>
<feature type="compositionally biased region" description="Polar residues" evidence="3">
    <location>
        <begin position="709"/>
        <end position="720"/>
    </location>
</feature>
<dbReference type="EMBL" id="JBHFQA010000007">
    <property type="protein sequence ID" value="KAL2095836.1"/>
    <property type="molecule type" value="Genomic_DNA"/>
</dbReference>
<reference evidence="5 6" key="1">
    <citation type="submission" date="2024-09" db="EMBL/GenBank/DDBJ databases">
        <title>A chromosome-level genome assembly of Gray's grenadier anchovy, Coilia grayii.</title>
        <authorList>
            <person name="Fu Z."/>
        </authorList>
    </citation>
    <scope>NUCLEOTIDE SEQUENCE [LARGE SCALE GENOMIC DNA]</scope>
    <source>
        <strain evidence="5">G4</strain>
        <tissue evidence="5">Muscle</tissue>
    </source>
</reference>
<evidence type="ECO:0000256" key="3">
    <source>
        <dbReference type="SAM" id="MobiDB-lite"/>
    </source>
</evidence>
<feature type="region of interest" description="Disordered" evidence="3">
    <location>
        <begin position="645"/>
        <end position="720"/>
    </location>
</feature>
<sequence>MPEQQQTSQLSALFRAATLHDLHKTAVDLALRSKNGHLDLFLRFLLGLSLESNQSLFRLLLLHTSSQSQSSEQTVQLVKHKIRDQDESDRRINLFYCLNELNQHVVVEHTDRSSGTLSVVMLLPGEWRTGKFKFETSEEYLDEFDLQKCIKTPEKDQTELLSPDDVLQKLMQSDVFTSSTSAKLYKCPLTEKSCSYLASVLTSHSSSLTQLQLRNNKLQESGGELLCSALCHPNCKLEKLELYECPLTEKSCSYLASVLTSHSSSLTQLQLKGGQWRSSSLSSVHLSSSAGCHPDCKRWELRLEGYNVTEEICSYLLSALTSHTSTLSGRYLRKEEVELLCSALCHQHCRLEKLELDECPLTEKSCSYLASVLTSHSSSLTQLQLDVYIQKDSAAKKLCALQKDPHYQVEMSISGVFFYPSKKRLRLSCKVLQDSDVKTLSAHCQQQSQDAVIHLSSRTIIHVGSSRTISMATAASRMEPTTTIRVESTTTIRVEPTTTIRVESSRTIRVESTTTISVESTTTIRVESTTTIRSRLSSFHQLALTDCQQHQGATGLTGGQSPSWHLALRSVTAVCLEWAKVKASSLAAQQEEPAQLWGQYAEVAKVTVPWKMEGHFVKRNIIVSTVDPVHEEEEVRNCEIEEWRGKERRGEERSGKQRRGEERRGERRGGEECRGEEKGGDERSVRERRGEGRGEGSSPVQQHAPLILTGSQMLTSRQGS</sequence>
<dbReference type="SMART" id="SM00368">
    <property type="entry name" value="LRR_RI"/>
    <property type="match status" value="3"/>
</dbReference>
<organism evidence="5 6">
    <name type="scientific">Coilia grayii</name>
    <name type="common">Gray's grenadier anchovy</name>
    <dbReference type="NCBI Taxonomy" id="363190"/>
    <lineage>
        <taxon>Eukaryota</taxon>
        <taxon>Metazoa</taxon>
        <taxon>Chordata</taxon>
        <taxon>Craniata</taxon>
        <taxon>Vertebrata</taxon>
        <taxon>Euteleostomi</taxon>
        <taxon>Actinopterygii</taxon>
        <taxon>Neopterygii</taxon>
        <taxon>Teleostei</taxon>
        <taxon>Clupei</taxon>
        <taxon>Clupeiformes</taxon>
        <taxon>Clupeoidei</taxon>
        <taxon>Engraulidae</taxon>
        <taxon>Coilinae</taxon>
        <taxon>Coilia</taxon>
    </lineage>
</organism>
<name>A0ABD1K9X0_9TELE</name>
<evidence type="ECO:0000256" key="1">
    <source>
        <dbReference type="ARBA" id="ARBA00022614"/>
    </source>
</evidence>
<dbReference type="Pfam" id="PF17776">
    <property type="entry name" value="NLRC4_HD2"/>
    <property type="match status" value="1"/>
</dbReference>
<dbReference type="Gene3D" id="3.80.10.10">
    <property type="entry name" value="Ribonuclease Inhibitor"/>
    <property type="match status" value="2"/>
</dbReference>
<evidence type="ECO:0000313" key="5">
    <source>
        <dbReference type="EMBL" id="KAL2095836.1"/>
    </source>
</evidence>
<accession>A0ABD1K9X0</accession>
<dbReference type="Proteomes" id="UP001591681">
    <property type="component" value="Unassembled WGS sequence"/>
</dbReference>
<dbReference type="InterPro" id="IPR032675">
    <property type="entry name" value="LRR_dom_sf"/>
</dbReference>
<evidence type="ECO:0000313" key="6">
    <source>
        <dbReference type="Proteomes" id="UP001591681"/>
    </source>
</evidence>
<dbReference type="SUPFAM" id="SSF52047">
    <property type="entry name" value="RNI-like"/>
    <property type="match status" value="1"/>
</dbReference>
<proteinExistence type="predicted"/>
<evidence type="ECO:0000259" key="4">
    <source>
        <dbReference type="Pfam" id="PF17776"/>
    </source>
</evidence>
<dbReference type="AlphaFoldDB" id="A0ABD1K9X0"/>
<dbReference type="InterPro" id="IPR041267">
    <property type="entry name" value="NLRP_HD2"/>
</dbReference>
<keyword evidence="6" id="KW-1185">Reference proteome</keyword>
<feature type="domain" description="NACHT LRR and PYD" evidence="4">
    <location>
        <begin position="10"/>
        <end position="108"/>
    </location>
</feature>
<protein>
    <recommendedName>
        <fullName evidence="4">NACHT LRR and PYD domain-containing protein</fullName>
    </recommendedName>
</protein>
<keyword evidence="1" id="KW-0433">Leucine-rich repeat</keyword>
<evidence type="ECO:0000256" key="2">
    <source>
        <dbReference type="ARBA" id="ARBA00022737"/>
    </source>
</evidence>
<dbReference type="InterPro" id="IPR051261">
    <property type="entry name" value="NLR"/>
</dbReference>
<feature type="compositionally biased region" description="Basic and acidic residues" evidence="3">
    <location>
        <begin position="645"/>
        <end position="694"/>
    </location>
</feature>